<evidence type="ECO:0000313" key="1">
    <source>
        <dbReference type="EMBL" id="KKN29325.1"/>
    </source>
</evidence>
<dbReference type="AlphaFoldDB" id="A0A0F9PBY2"/>
<accession>A0A0F9PBY2</accession>
<sequence>MGNLPKVDAIVHADTQWERDASYRIKEFYTPWFVDRGIPVLEDTAGNIREMGAKEHIHIPFFTSDGGPLQRQCTRHFKIDVNKRTMRLFAGFDPRKAPHPKPGQIIVWLGYSYDEYHRMKQSQVKFIKREYPLIKNRITRNDCIEGIKKLGLPVPVKSACIACPYRSATEYLEMKNDAPHEFRDAVAFDRENRNNPLAKRGGSTADELYVWRKVIPLEEVDLEAEAKKERKGKQLPLMVCVDGCWT</sequence>
<gene>
    <name evidence="1" type="ORF">LCGC14_0845350</name>
</gene>
<protein>
    <recommendedName>
        <fullName evidence="2">Phosphoadenosine phosphosulphate reductase domain-containing protein</fullName>
    </recommendedName>
</protein>
<name>A0A0F9PBY2_9ZZZZ</name>
<dbReference type="EMBL" id="LAZR01002496">
    <property type="protein sequence ID" value="KKN29325.1"/>
    <property type="molecule type" value="Genomic_DNA"/>
</dbReference>
<organism evidence="1">
    <name type="scientific">marine sediment metagenome</name>
    <dbReference type="NCBI Taxonomy" id="412755"/>
    <lineage>
        <taxon>unclassified sequences</taxon>
        <taxon>metagenomes</taxon>
        <taxon>ecological metagenomes</taxon>
    </lineage>
</organism>
<comment type="caution">
    <text evidence="1">The sequence shown here is derived from an EMBL/GenBank/DDBJ whole genome shotgun (WGS) entry which is preliminary data.</text>
</comment>
<reference evidence="1" key="1">
    <citation type="journal article" date="2015" name="Nature">
        <title>Complex archaea that bridge the gap between prokaryotes and eukaryotes.</title>
        <authorList>
            <person name="Spang A."/>
            <person name="Saw J.H."/>
            <person name="Jorgensen S.L."/>
            <person name="Zaremba-Niedzwiedzka K."/>
            <person name="Martijn J."/>
            <person name="Lind A.E."/>
            <person name="van Eijk R."/>
            <person name="Schleper C."/>
            <person name="Guy L."/>
            <person name="Ettema T.J."/>
        </authorList>
    </citation>
    <scope>NUCLEOTIDE SEQUENCE</scope>
</reference>
<evidence type="ECO:0008006" key="2">
    <source>
        <dbReference type="Google" id="ProtNLM"/>
    </source>
</evidence>
<proteinExistence type="predicted"/>